<proteinExistence type="predicted"/>
<reference evidence="1" key="1">
    <citation type="submission" date="2023-04" db="EMBL/GenBank/DDBJ databases">
        <title>Candida boidinii NBRC 1967.</title>
        <authorList>
            <person name="Ichikawa N."/>
            <person name="Sato H."/>
            <person name="Tonouchi N."/>
        </authorList>
    </citation>
    <scope>NUCLEOTIDE SEQUENCE</scope>
    <source>
        <strain evidence="1">NBRC 1967</strain>
    </source>
</reference>
<evidence type="ECO:0000313" key="1">
    <source>
        <dbReference type="EMBL" id="GMF01549.1"/>
    </source>
</evidence>
<sequence length="154" mass="17144">MSGDQRRAIAGVSEILVMYPLDVVKTRIQLQVGTGAQAEYSGIIDCITKIVKNEGPSRLYRGISAPILMEAPKRATKFAANDEWGKIYRKVFGMTEMNQPLAILTGATAGATESFVVVPFELIKIRLQDKTSKYSGMGETYYLECRLFWCYISS</sequence>
<keyword evidence="2" id="KW-1185">Reference proteome</keyword>
<dbReference type="EMBL" id="BSXV01004992">
    <property type="protein sequence ID" value="GMF01549.1"/>
    <property type="molecule type" value="Genomic_DNA"/>
</dbReference>
<organism evidence="1 2">
    <name type="scientific">Candida boidinii</name>
    <name type="common">Yeast</name>
    <dbReference type="NCBI Taxonomy" id="5477"/>
    <lineage>
        <taxon>Eukaryota</taxon>
        <taxon>Fungi</taxon>
        <taxon>Dikarya</taxon>
        <taxon>Ascomycota</taxon>
        <taxon>Saccharomycotina</taxon>
        <taxon>Pichiomycetes</taxon>
        <taxon>Pichiales</taxon>
        <taxon>Pichiaceae</taxon>
        <taxon>Ogataea</taxon>
        <taxon>Ogataea/Candida clade</taxon>
    </lineage>
</organism>
<dbReference type="Proteomes" id="UP001165101">
    <property type="component" value="Unassembled WGS sequence"/>
</dbReference>
<accession>A0ACB5U6R4</accession>
<protein>
    <submittedName>
        <fullName evidence="1">Unnamed protein product</fullName>
    </submittedName>
</protein>
<name>A0ACB5U6R4_CANBO</name>
<gene>
    <name evidence="1" type="ORF">Cboi01_000586900</name>
</gene>
<comment type="caution">
    <text evidence="1">The sequence shown here is derived from an EMBL/GenBank/DDBJ whole genome shotgun (WGS) entry which is preliminary data.</text>
</comment>
<evidence type="ECO:0000313" key="2">
    <source>
        <dbReference type="Proteomes" id="UP001165101"/>
    </source>
</evidence>